<accession>A0A645DDE9</accession>
<comment type="caution">
    <text evidence="3">The sequence shown here is derived from an EMBL/GenBank/DDBJ whole genome shotgun (WGS) entry which is preliminary data.</text>
</comment>
<protein>
    <submittedName>
        <fullName evidence="3">Tautomerase PptA</fullName>
        <ecNumber evidence="3">5.3.2.-</ecNumber>
    </submittedName>
</protein>
<dbReference type="EMBL" id="VSSQ01034589">
    <property type="protein sequence ID" value="MPM86592.1"/>
    <property type="molecule type" value="Genomic_DNA"/>
</dbReference>
<dbReference type="GO" id="GO:0016853">
    <property type="term" value="F:isomerase activity"/>
    <property type="evidence" value="ECO:0007669"/>
    <property type="project" value="UniProtKB-KW"/>
</dbReference>
<organism evidence="3">
    <name type="scientific">bioreactor metagenome</name>
    <dbReference type="NCBI Taxonomy" id="1076179"/>
    <lineage>
        <taxon>unclassified sequences</taxon>
        <taxon>metagenomes</taxon>
        <taxon>ecological metagenomes</taxon>
    </lineage>
</organism>
<sequence>MPHINIKMYPGRSEEVKARLAKHTKEFMIKELEMDEKFISVSVEEIDKENWQSEVMDKIKEEELYEKPNF</sequence>
<name>A0A645DDE9_9ZZZZ</name>
<reference evidence="3" key="1">
    <citation type="submission" date="2019-08" db="EMBL/GenBank/DDBJ databases">
        <authorList>
            <person name="Kucharzyk K."/>
            <person name="Murdoch R.W."/>
            <person name="Higgins S."/>
            <person name="Loffler F."/>
        </authorList>
    </citation>
    <scope>NUCLEOTIDE SEQUENCE</scope>
</reference>
<dbReference type="EC" id="5.3.2.-" evidence="3"/>
<evidence type="ECO:0000259" key="2">
    <source>
        <dbReference type="Pfam" id="PF01361"/>
    </source>
</evidence>
<dbReference type="Gene3D" id="3.30.429.10">
    <property type="entry name" value="Macrophage Migration Inhibitory Factor"/>
    <property type="match status" value="1"/>
</dbReference>
<evidence type="ECO:0000256" key="1">
    <source>
        <dbReference type="ARBA" id="ARBA00023235"/>
    </source>
</evidence>
<gene>
    <name evidence="3" type="primary">pptA</name>
    <name evidence="3" type="ORF">SDC9_133682</name>
</gene>
<proteinExistence type="predicted"/>
<keyword evidence="1 3" id="KW-0413">Isomerase</keyword>
<evidence type="ECO:0000313" key="3">
    <source>
        <dbReference type="EMBL" id="MPM86592.1"/>
    </source>
</evidence>
<dbReference type="InterPro" id="IPR014347">
    <property type="entry name" value="Tautomerase/MIF_sf"/>
</dbReference>
<dbReference type="AlphaFoldDB" id="A0A645DDE9"/>
<feature type="domain" description="4-oxalocrotonate tautomerase-like" evidence="2">
    <location>
        <begin position="2"/>
        <end position="53"/>
    </location>
</feature>
<dbReference type="SUPFAM" id="SSF55331">
    <property type="entry name" value="Tautomerase/MIF"/>
    <property type="match status" value="1"/>
</dbReference>
<dbReference type="InterPro" id="IPR004370">
    <property type="entry name" value="4-OT-like_dom"/>
</dbReference>
<dbReference type="Pfam" id="PF01361">
    <property type="entry name" value="Tautomerase"/>
    <property type="match status" value="1"/>
</dbReference>